<dbReference type="Proteomes" id="UP000002016">
    <property type="component" value="Chromosome"/>
</dbReference>
<dbReference type="InterPro" id="IPR036291">
    <property type="entry name" value="NAD(P)-bd_dom_sf"/>
</dbReference>
<evidence type="ECO:0000256" key="3">
    <source>
        <dbReference type="ARBA" id="ARBA00023002"/>
    </source>
</evidence>
<evidence type="ECO:0000313" key="9">
    <source>
        <dbReference type="EMBL" id="ABV34427.1"/>
    </source>
</evidence>
<dbReference type="UniPathway" id="UPA00098">
    <property type="reaction ID" value="UER00361"/>
</dbReference>
<comment type="similarity">
    <text evidence="1 4">Belongs to the pyrroline-5-carboxylate reductase family.</text>
</comment>
<organism evidence="9 10">
    <name type="scientific">Pseudothermotoga lettingae (strain ATCC BAA-301 / DSM 14385 / NBRC 107922 / TMO)</name>
    <name type="common">Thermotoga lettingae</name>
    <dbReference type="NCBI Taxonomy" id="416591"/>
    <lineage>
        <taxon>Bacteria</taxon>
        <taxon>Thermotogati</taxon>
        <taxon>Thermotogota</taxon>
        <taxon>Thermotogae</taxon>
        <taxon>Thermotogales</taxon>
        <taxon>Thermotogaceae</taxon>
        <taxon>Pseudothermotoga</taxon>
    </lineage>
</organism>
<comment type="function">
    <text evidence="4">Catalyzes the reduction of 1-pyrroline-5-carboxylate (PCA) to L-proline.</text>
</comment>
<dbReference type="GO" id="GO:0005737">
    <property type="term" value="C:cytoplasm"/>
    <property type="evidence" value="ECO:0007669"/>
    <property type="project" value="UniProtKB-SubCell"/>
</dbReference>
<dbReference type="KEGG" id="tle:Tlet_1873"/>
<dbReference type="HOGENOM" id="CLU_042344_3_1_0"/>
<protein>
    <recommendedName>
        <fullName evidence="4 5">Pyrroline-5-carboxylate reductase</fullName>
        <shortName evidence="4">P5C reductase</shortName>
        <shortName evidence="4">P5CR</shortName>
        <ecNumber evidence="4 5">1.5.1.2</ecNumber>
    </recommendedName>
    <alternativeName>
        <fullName evidence="4">PCA reductase</fullName>
    </alternativeName>
</protein>
<evidence type="ECO:0000256" key="2">
    <source>
        <dbReference type="ARBA" id="ARBA00022857"/>
    </source>
</evidence>
<dbReference type="EC" id="1.5.1.2" evidence="4 5"/>
<dbReference type="OrthoDB" id="9805754at2"/>
<comment type="catalytic activity">
    <reaction evidence="4">
        <text>L-proline + NAD(+) = (S)-1-pyrroline-5-carboxylate + NADH + 2 H(+)</text>
        <dbReference type="Rhea" id="RHEA:14105"/>
        <dbReference type="ChEBI" id="CHEBI:15378"/>
        <dbReference type="ChEBI" id="CHEBI:17388"/>
        <dbReference type="ChEBI" id="CHEBI:57540"/>
        <dbReference type="ChEBI" id="CHEBI:57945"/>
        <dbReference type="ChEBI" id="CHEBI:60039"/>
        <dbReference type="EC" id="1.5.1.2"/>
    </reaction>
</comment>
<dbReference type="GO" id="GO:0055129">
    <property type="term" value="P:L-proline biosynthetic process"/>
    <property type="evidence" value="ECO:0007669"/>
    <property type="project" value="UniProtKB-UniRule"/>
</dbReference>
<dbReference type="PANTHER" id="PTHR11645">
    <property type="entry name" value="PYRROLINE-5-CARBOXYLATE REDUCTASE"/>
    <property type="match status" value="1"/>
</dbReference>
<evidence type="ECO:0000256" key="4">
    <source>
        <dbReference type="HAMAP-Rule" id="MF_01925"/>
    </source>
</evidence>
<dbReference type="Pfam" id="PF14748">
    <property type="entry name" value="P5CR_dimer"/>
    <property type="match status" value="1"/>
</dbReference>
<keyword evidence="10" id="KW-1185">Reference proteome</keyword>
<comment type="pathway">
    <text evidence="4">Amino-acid biosynthesis; L-proline biosynthesis; L-proline from L-glutamate 5-semialdehyde: step 1/1.</text>
</comment>
<reference evidence="9 10" key="2">
    <citation type="journal article" date="2009" name="Proc. Natl. Acad. Sci. U.S.A.">
        <title>On the chimeric nature, thermophilic origin, and phylogenetic placement of the Thermotogales.</title>
        <authorList>
            <person name="Zhaxybayeva O."/>
            <person name="Swithers K.S."/>
            <person name="Lapierre P."/>
            <person name="Fournier G.P."/>
            <person name="Bickhart D.M."/>
            <person name="DeBoy R.T."/>
            <person name="Nelson K.E."/>
            <person name="Nesbo C.L."/>
            <person name="Doolittle W.F."/>
            <person name="Gogarten J.P."/>
            <person name="Noll K.M."/>
        </authorList>
    </citation>
    <scope>NUCLEOTIDE SEQUENCE [LARGE SCALE GENOMIC DNA]</scope>
    <source>
        <strain evidence="10">ATCC BAA-301 / DSM 14385 / NBRC 107922 / TMO</strain>
    </source>
</reference>
<dbReference type="GO" id="GO:0004735">
    <property type="term" value="F:pyrroline-5-carboxylate reductase activity"/>
    <property type="evidence" value="ECO:0007669"/>
    <property type="project" value="UniProtKB-UniRule"/>
</dbReference>
<keyword evidence="3 4" id="KW-0560">Oxidoreductase</keyword>
<keyword evidence="4" id="KW-0641">Proline biosynthesis</keyword>
<comment type="catalytic activity">
    <reaction evidence="4">
        <text>L-proline + NADP(+) = (S)-1-pyrroline-5-carboxylate + NADPH + 2 H(+)</text>
        <dbReference type="Rhea" id="RHEA:14109"/>
        <dbReference type="ChEBI" id="CHEBI:15378"/>
        <dbReference type="ChEBI" id="CHEBI:17388"/>
        <dbReference type="ChEBI" id="CHEBI:57783"/>
        <dbReference type="ChEBI" id="CHEBI:58349"/>
        <dbReference type="ChEBI" id="CHEBI:60039"/>
        <dbReference type="EC" id="1.5.1.2"/>
    </reaction>
</comment>
<feature type="domain" description="Pyrroline-5-carboxylate reductase catalytic N-terminal" evidence="7">
    <location>
        <begin position="2"/>
        <end position="90"/>
    </location>
</feature>
<feature type="domain" description="Pyrroline-5-carboxylate reductase dimerisation" evidence="8">
    <location>
        <begin position="154"/>
        <end position="256"/>
    </location>
</feature>
<dbReference type="InterPro" id="IPR008927">
    <property type="entry name" value="6-PGluconate_DH-like_C_sf"/>
</dbReference>
<dbReference type="NCBIfam" id="TIGR00112">
    <property type="entry name" value="proC"/>
    <property type="match status" value="1"/>
</dbReference>
<dbReference type="SUPFAM" id="SSF51735">
    <property type="entry name" value="NAD(P)-binding Rossmann-fold domains"/>
    <property type="match status" value="1"/>
</dbReference>
<evidence type="ECO:0000259" key="8">
    <source>
        <dbReference type="Pfam" id="PF14748"/>
    </source>
</evidence>
<name>A8F8E3_PSELT</name>
<dbReference type="PANTHER" id="PTHR11645:SF0">
    <property type="entry name" value="PYRROLINE-5-CARBOXYLATE REDUCTASE 3"/>
    <property type="match status" value="1"/>
</dbReference>
<proteinExistence type="inferred from homology"/>
<dbReference type="STRING" id="416591.Tlet_1873"/>
<accession>A8F8E3</accession>
<dbReference type="InterPro" id="IPR028939">
    <property type="entry name" value="P5C_Rdtase_cat_N"/>
</dbReference>
<comment type="subcellular location">
    <subcellularLocation>
        <location evidence="4">Cytoplasm</location>
    </subcellularLocation>
</comment>
<dbReference type="InterPro" id="IPR029036">
    <property type="entry name" value="P5CR_dimer"/>
</dbReference>
<keyword evidence="4" id="KW-0028">Amino-acid biosynthesis</keyword>
<dbReference type="Gene3D" id="3.40.50.720">
    <property type="entry name" value="NAD(P)-binding Rossmann-like Domain"/>
    <property type="match status" value="1"/>
</dbReference>
<dbReference type="RefSeq" id="WP_012003903.1">
    <property type="nucleotide sequence ID" value="NC_009828.1"/>
</dbReference>
<evidence type="ECO:0000313" key="10">
    <source>
        <dbReference type="Proteomes" id="UP000002016"/>
    </source>
</evidence>
<dbReference type="InterPro" id="IPR000304">
    <property type="entry name" value="Pyrroline-COOH_reductase"/>
</dbReference>
<feature type="binding site" evidence="6">
    <location>
        <position position="52"/>
    </location>
    <ligand>
        <name>NADPH</name>
        <dbReference type="ChEBI" id="CHEBI:57783"/>
    </ligand>
</feature>
<dbReference type="eggNOG" id="COG0345">
    <property type="taxonomic scope" value="Bacteria"/>
</dbReference>
<dbReference type="AlphaFoldDB" id="A8F8E3"/>
<keyword evidence="4" id="KW-0963">Cytoplasm</keyword>
<dbReference type="FunFam" id="1.10.3730.10:FF:000001">
    <property type="entry name" value="Pyrroline-5-carboxylate reductase"/>
    <property type="match status" value="1"/>
</dbReference>
<dbReference type="HAMAP" id="MF_01925">
    <property type="entry name" value="P5C_reductase"/>
    <property type="match status" value="1"/>
</dbReference>
<dbReference type="Gene3D" id="1.10.3730.10">
    <property type="entry name" value="ProC C-terminal domain-like"/>
    <property type="match status" value="1"/>
</dbReference>
<dbReference type="EMBL" id="CP000812">
    <property type="protein sequence ID" value="ABV34427.1"/>
    <property type="molecule type" value="Genomic_DNA"/>
</dbReference>
<keyword evidence="2 4" id="KW-0521">NADP</keyword>
<reference evidence="9 10" key="1">
    <citation type="submission" date="2007-08" db="EMBL/GenBank/DDBJ databases">
        <title>Complete sequence of Thermotoga lettingae TMO.</title>
        <authorList>
            <consortium name="US DOE Joint Genome Institute"/>
            <person name="Copeland A."/>
            <person name="Lucas S."/>
            <person name="Lapidus A."/>
            <person name="Barry K."/>
            <person name="Glavina del Rio T."/>
            <person name="Dalin E."/>
            <person name="Tice H."/>
            <person name="Pitluck S."/>
            <person name="Foster B."/>
            <person name="Bruce D."/>
            <person name="Schmutz J."/>
            <person name="Larimer F."/>
            <person name="Land M."/>
            <person name="Hauser L."/>
            <person name="Kyrpides N."/>
            <person name="Mikhailova N."/>
            <person name="Nelson K."/>
            <person name="Gogarten J.P."/>
            <person name="Noll K."/>
            <person name="Richardson P."/>
        </authorList>
    </citation>
    <scope>NUCLEOTIDE SEQUENCE [LARGE SCALE GENOMIC DNA]</scope>
    <source>
        <strain evidence="10">ATCC BAA-301 / DSM 14385 / NBRC 107922 / TMO</strain>
    </source>
</reference>
<dbReference type="SUPFAM" id="SSF48179">
    <property type="entry name" value="6-phosphogluconate dehydrogenase C-terminal domain-like"/>
    <property type="match status" value="1"/>
</dbReference>
<evidence type="ECO:0000259" key="7">
    <source>
        <dbReference type="Pfam" id="PF03807"/>
    </source>
</evidence>
<evidence type="ECO:0000256" key="1">
    <source>
        <dbReference type="ARBA" id="ARBA00005525"/>
    </source>
</evidence>
<evidence type="ECO:0000256" key="5">
    <source>
        <dbReference type="NCBIfam" id="TIGR00112"/>
    </source>
</evidence>
<dbReference type="Pfam" id="PF03807">
    <property type="entry name" value="F420_oxidored"/>
    <property type="match status" value="1"/>
</dbReference>
<gene>
    <name evidence="4" type="primary">proC</name>
    <name evidence="9" type="ordered locus">Tlet_1873</name>
</gene>
<sequence>MVGVVGVGNIGSIIVNRLVESGIFCPGEIILSNRSSEKLKPFLSMGCLVGTNEKISKLCDLIFLCVKPQDSQKVFSELREFNGRLIISTMTAISIDKIFKETRCNNVVRIMPNIPAKIGKGVVAASKSQAIDDQMWNECQLILSCLGKVVEVEEYQLAAVTALSGSAPAFIFVIIEALIDAGIRMGLSYEISRSMILETMIGSAELLSNLGNHPGEFRHVVTSPSGTTIEGIYRMEREGVRGALMKTIQETYLRALQIEKDFGN</sequence>
<evidence type="ECO:0000256" key="6">
    <source>
        <dbReference type="PIRSR" id="PIRSR000193-1"/>
    </source>
</evidence>
<dbReference type="PIRSF" id="PIRSF000193">
    <property type="entry name" value="Pyrrol-5-carb_rd"/>
    <property type="match status" value="1"/>
</dbReference>